<protein>
    <submittedName>
        <fullName evidence="1">Uncharacterized protein</fullName>
    </submittedName>
</protein>
<name>A0A6B2LUQ6_9EUKA</name>
<reference evidence="1" key="1">
    <citation type="journal article" date="2020" name="J. Eukaryot. Microbiol.">
        <title>De novo Sequencing, Assembly and Annotation of the Transcriptome for the Free-Living Testate Amoeba Arcella intermedia.</title>
        <authorList>
            <person name="Ribeiro G.M."/>
            <person name="Porfirio-Sousa A.L."/>
            <person name="Maurer-Alcala X.X."/>
            <person name="Katz L.A."/>
            <person name="Lahr D.J.G."/>
        </authorList>
    </citation>
    <scope>NUCLEOTIDE SEQUENCE</scope>
</reference>
<sequence>MVVKLCQEVKQMGAGLDGLPSRIKVMVRIPNNGRPDWMSTNKCSTMKIN</sequence>
<accession>A0A6B2LUQ6</accession>
<organism evidence="1">
    <name type="scientific">Arcella intermedia</name>
    <dbReference type="NCBI Taxonomy" id="1963864"/>
    <lineage>
        <taxon>Eukaryota</taxon>
        <taxon>Amoebozoa</taxon>
        <taxon>Tubulinea</taxon>
        <taxon>Elardia</taxon>
        <taxon>Arcellinida</taxon>
        <taxon>Sphaerothecina</taxon>
        <taxon>Arcellidae</taxon>
        <taxon>Arcella</taxon>
    </lineage>
</organism>
<proteinExistence type="predicted"/>
<dbReference type="EMBL" id="GIBP01011708">
    <property type="protein sequence ID" value="NDV40677.1"/>
    <property type="molecule type" value="Transcribed_RNA"/>
</dbReference>
<dbReference type="AlphaFoldDB" id="A0A6B2LUQ6"/>
<evidence type="ECO:0000313" key="1">
    <source>
        <dbReference type="EMBL" id="NDV40677.1"/>
    </source>
</evidence>